<name>A0A449I7P9_9BACE</name>
<proteinExistence type="predicted"/>
<dbReference type="CDD" id="cd19097">
    <property type="entry name" value="AKR_unchar"/>
    <property type="match status" value="1"/>
</dbReference>
<organism evidence="2 3">
    <name type="scientific">Prevotella heparinolytica</name>
    <dbReference type="NCBI Taxonomy" id="28113"/>
    <lineage>
        <taxon>Bacteria</taxon>
        <taxon>Pseudomonadati</taxon>
        <taxon>Bacteroidota</taxon>
        <taxon>Bacteroidia</taxon>
        <taxon>Bacteroidales</taxon>
        <taxon>Bacteroidaceae</taxon>
        <taxon>Bacteroides</taxon>
    </lineage>
</organism>
<sequence length="278" mass="31469">MSNISKIILGTVQFGCQYGINSVGRPSTSQVAAILQEAQSGGISVLDTSSAYGDAEFVLGEVNASNNFKIVSKFPKAGKSVSETFEKSLRILNTNHLYGYLLHNFEVYQSDPSVWDEFISLQDQGKTDSIGFSLYEPSELDLILKNKVKFNLLQIPYNIFDRQFEPYFARLKDMGVEIHVRSTFLQGLFFKDRNTLPDKLIPLKHNLLELDAYAEHIGLTVGEVALNYNLQNTYIDGVLMGVDNQEQLAQNFKFVCDKKIECDFKIENQKLLKPVNWK</sequence>
<dbReference type="AlphaFoldDB" id="A0A449I7P9"/>
<reference evidence="2 3" key="1">
    <citation type="submission" date="2019-02" db="EMBL/GenBank/DDBJ databases">
        <authorList>
            <consortium name="Pathogen Informatics"/>
        </authorList>
    </citation>
    <scope>NUCLEOTIDE SEQUENCE [LARGE SCALE GENOMIC DNA]</scope>
    <source>
        <strain evidence="2 3">3012STDY7078512</strain>
    </source>
</reference>
<evidence type="ECO:0000313" key="3">
    <source>
        <dbReference type="Proteomes" id="UP000396835"/>
    </source>
</evidence>
<dbReference type="RefSeq" id="WP_131753079.1">
    <property type="nucleotide sequence ID" value="NZ_CAACYH010000007.1"/>
</dbReference>
<gene>
    <name evidence="2" type="ORF">NCTC7812_03048</name>
</gene>
<dbReference type="PANTHER" id="PTHR43312">
    <property type="entry name" value="D-THREO-ALDOSE 1-DEHYDROGENASE"/>
    <property type="match status" value="1"/>
</dbReference>
<dbReference type="InterPro" id="IPR023210">
    <property type="entry name" value="NADP_OxRdtase_dom"/>
</dbReference>
<dbReference type="EMBL" id="CAACYH010000007">
    <property type="protein sequence ID" value="VFB15459.1"/>
    <property type="molecule type" value="Genomic_DNA"/>
</dbReference>
<evidence type="ECO:0000259" key="1">
    <source>
        <dbReference type="Pfam" id="PF00248"/>
    </source>
</evidence>
<dbReference type="InterPro" id="IPR036812">
    <property type="entry name" value="NAD(P)_OxRdtase_dom_sf"/>
</dbReference>
<dbReference type="OrthoDB" id="9773828at2"/>
<dbReference type="Gene3D" id="3.20.20.100">
    <property type="entry name" value="NADP-dependent oxidoreductase domain"/>
    <property type="match status" value="1"/>
</dbReference>
<protein>
    <submittedName>
        <fullName evidence="2">Putative LPS biosynthesis aldo/keto reductase</fullName>
    </submittedName>
</protein>
<accession>A0A449I7P9</accession>
<dbReference type="Proteomes" id="UP000396835">
    <property type="component" value="Unassembled WGS sequence"/>
</dbReference>
<feature type="domain" description="NADP-dependent oxidoreductase" evidence="1">
    <location>
        <begin position="6"/>
        <end position="254"/>
    </location>
</feature>
<dbReference type="SUPFAM" id="SSF51430">
    <property type="entry name" value="NAD(P)-linked oxidoreductase"/>
    <property type="match status" value="1"/>
</dbReference>
<dbReference type="PANTHER" id="PTHR43312:SF1">
    <property type="entry name" value="NADP-DEPENDENT OXIDOREDUCTASE DOMAIN-CONTAINING PROTEIN"/>
    <property type="match status" value="1"/>
</dbReference>
<evidence type="ECO:0000313" key="2">
    <source>
        <dbReference type="EMBL" id="VFB15459.1"/>
    </source>
</evidence>
<dbReference type="Pfam" id="PF00248">
    <property type="entry name" value="Aldo_ket_red"/>
    <property type="match status" value="1"/>
</dbReference>
<dbReference type="InterPro" id="IPR053135">
    <property type="entry name" value="AKR2_Oxidoreductase"/>
</dbReference>